<proteinExistence type="predicted"/>
<gene>
    <name evidence="1" type="ORF">C6I21_08175</name>
</gene>
<comment type="caution">
    <text evidence="1">The sequence shown here is derived from an EMBL/GenBank/DDBJ whole genome shotgun (WGS) entry which is preliminary data.</text>
</comment>
<sequence>MESYKMLSQLEDIPKSESVISAGSNGELYTDIIKMKDDDIFVDASIYSTIIGYQVLETRNIPDELFEAYAESYTRMSENTSLYEKYKEVLENGEKSVIGLVNGVKGKFFEFHVEDNLSEEFPGFDFTIAPNPTQPVWDISGENTETGETMLVQVKMWKDTSASKLSSIMEDNPDVLYATSSEIREKILKINPELEGQFIPIDISNYEFTENVKDALETLKGNLGFDLPDEIFALAPYSTEIILGLKTISDIIKVNRDYKLLNKNKKSRMAAVKVLILFQRFGVNSVLAFGGGAAGTLVTPGLGTAVGSVGGLVLASQINKYIQPHSLNIANSLVGINQEDYFYFKNMEHVHSLAISFRERASYFKH</sequence>
<dbReference type="OrthoDB" id="1415778at2"/>
<name>A0A2P6MHU4_ALKUR</name>
<dbReference type="Proteomes" id="UP000243650">
    <property type="component" value="Unassembled WGS sequence"/>
</dbReference>
<keyword evidence="2" id="KW-1185">Reference proteome</keyword>
<organism evidence="1 2">
    <name type="scientific">Alkalicoccus urumqiensis</name>
    <name type="common">Bacillus urumqiensis</name>
    <dbReference type="NCBI Taxonomy" id="1548213"/>
    <lineage>
        <taxon>Bacteria</taxon>
        <taxon>Bacillati</taxon>
        <taxon>Bacillota</taxon>
        <taxon>Bacilli</taxon>
        <taxon>Bacillales</taxon>
        <taxon>Bacillaceae</taxon>
        <taxon>Alkalicoccus</taxon>
    </lineage>
</organism>
<evidence type="ECO:0000313" key="2">
    <source>
        <dbReference type="Proteomes" id="UP000243650"/>
    </source>
</evidence>
<accession>A0A2P6MHU4</accession>
<dbReference type="EMBL" id="PVNS01000006">
    <property type="protein sequence ID" value="PRO65862.1"/>
    <property type="molecule type" value="Genomic_DNA"/>
</dbReference>
<dbReference type="AlphaFoldDB" id="A0A2P6MHU4"/>
<reference evidence="1 2" key="1">
    <citation type="submission" date="2018-03" db="EMBL/GenBank/DDBJ databases">
        <title>Bacillus urumqiensis sp. nov., a moderately haloalkaliphilic bacterium isolated from a salt lake.</title>
        <authorList>
            <person name="Zhao B."/>
            <person name="Liao Z."/>
        </authorList>
    </citation>
    <scope>NUCLEOTIDE SEQUENCE [LARGE SCALE GENOMIC DNA]</scope>
    <source>
        <strain evidence="1 2">BZ-SZ-XJ18</strain>
    </source>
</reference>
<dbReference type="RefSeq" id="WP_105958958.1">
    <property type="nucleotide sequence ID" value="NZ_PVNS01000006.1"/>
</dbReference>
<protein>
    <submittedName>
        <fullName evidence="1">DUF456 domain-containing protein</fullName>
    </submittedName>
</protein>
<evidence type="ECO:0000313" key="1">
    <source>
        <dbReference type="EMBL" id="PRO65862.1"/>
    </source>
</evidence>